<sequence length="409" mass="44609">MAAFYATFIVMFSAALSFTYKILASLGLRKTHLVTITAIQAFALEALQWTLLIGFALSWNILLQSPVQLYSYKVLDVGLHISTWLASVGILTIYALAIFAIDIIDNLVQLKTWRHPVQTQTFLLTRSILFPATIKRTSYSAESTPAVPSHEKARGRSRTRKVIVSSRPPIDRTCSEPATPTRTREMGVNFPSETRNALVGTGSIKETYGSSRYKPRIFSTPTALHKTEERPAMVSSSNSTSGSMSTPASIVDTATSSGFPGLHQDSDATPSPELFSHGDTLHKTTPTLAVKIEQRTPSVEQQSTSASPPHMPRTPWKQPPTNCTPFTPTSPQSPFPLNLKIPPPAFAASTVNYSLKMRPQPRVRTMSAQMVRKNGVGIKGVRPSSALSGGSMGRGSASSVREARKMFEE</sequence>
<keyword evidence="2" id="KW-1133">Transmembrane helix</keyword>
<feature type="region of interest" description="Disordered" evidence="1">
    <location>
        <begin position="292"/>
        <end position="332"/>
    </location>
</feature>
<gene>
    <name evidence="3" type="ORF">Slin15195_G071770</name>
</gene>
<keyword evidence="4" id="KW-1185">Reference proteome</keyword>
<feature type="compositionally biased region" description="Polar residues" evidence="1">
    <location>
        <begin position="295"/>
        <end position="307"/>
    </location>
</feature>
<feature type="region of interest" description="Disordered" evidence="1">
    <location>
        <begin position="375"/>
        <end position="409"/>
    </location>
</feature>
<accession>A0A9Q9AVA7</accession>
<feature type="compositionally biased region" description="Low complexity" evidence="1">
    <location>
        <begin position="235"/>
        <end position="249"/>
    </location>
</feature>
<dbReference type="AlphaFoldDB" id="A0A9Q9AVA7"/>
<name>A0A9Q9AVA7_9PEZI</name>
<feature type="transmembrane region" description="Helical" evidence="2">
    <location>
        <begin position="81"/>
        <end position="104"/>
    </location>
</feature>
<feature type="transmembrane region" description="Helical" evidence="2">
    <location>
        <begin position="36"/>
        <end position="61"/>
    </location>
</feature>
<reference evidence="3" key="1">
    <citation type="submission" date="2022-06" db="EMBL/GenBank/DDBJ databases">
        <title>Complete genome sequences of two strains of the flax pathogen Septoria linicola.</title>
        <authorList>
            <person name="Lapalu N."/>
            <person name="Simon A."/>
            <person name="Demenou B."/>
            <person name="Paumier D."/>
            <person name="Guillot M.-P."/>
            <person name="Gout L."/>
            <person name="Valade R."/>
        </authorList>
    </citation>
    <scope>NUCLEOTIDE SEQUENCE</scope>
    <source>
        <strain evidence="3">SE15195</strain>
    </source>
</reference>
<proteinExistence type="predicted"/>
<feature type="compositionally biased region" description="Low complexity" evidence="1">
    <location>
        <begin position="384"/>
        <end position="399"/>
    </location>
</feature>
<evidence type="ECO:0000256" key="2">
    <source>
        <dbReference type="SAM" id="Phobius"/>
    </source>
</evidence>
<feature type="region of interest" description="Disordered" evidence="1">
    <location>
        <begin position="226"/>
        <end position="280"/>
    </location>
</feature>
<dbReference type="EMBL" id="CP099422">
    <property type="protein sequence ID" value="USW53858.1"/>
    <property type="molecule type" value="Genomic_DNA"/>
</dbReference>
<feature type="region of interest" description="Disordered" evidence="1">
    <location>
        <begin position="141"/>
        <end position="162"/>
    </location>
</feature>
<dbReference type="Proteomes" id="UP001056384">
    <property type="component" value="Chromosome 5"/>
</dbReference>
<keyword evidence="2" id="KW-0472">Membrane</keyword>
<organism evidence="3 4">
    <name type="scientific">Septoria linicola</name>
    <dbReference type="NCBI Taxonomy" id="215465"/>
    <lineage>
        <taxon>Eukaryota</taxon>
        <taxon>Fungi</taxon>
        <taxon>Dikarya</taxon>
        <taxon>Ascomycota</taxon>
        <taxon>Pezizomycotina</taxon>
        <taxon>Dothideomycetes</taxon>
        <taxon>Dothideomycetidae</taxon>
        <taxon>Mycosphaerellales</taxon>
        <taxon>Mycosphaerellaceae</taxon>
        <taxon>Septoria</taxon>
    </lineage>
</organism>
<evidence type="ECO:0000313" key="3">
    <source>
        <dbReference type="EMBL" id="USW53858.1"/>
    </source>
</evidence>
<evidence type="ECO:0000256" key="1">
    <source>
        <dbReference type="SAM" id="MobiDB-lite"/>
    </source>
</evidence>
<keyword evidence="2" id="KW-0812">Transmembrane</keyword>
<feature type="region of interest" description="Disordered" evidence="1">
    <location>
        <begin position="168"/>
        <end position="187"/>
    </location>
</feature>
<evidence type="ECO:0000313" key="4">
    <source>
        <dbReference type="Proteomes" id="UP001056384"/>
    </source>
</evidence>
<feature type="transmembrane region" description="Helical" evidence="2">
    <location>
        <begin position="6"/>
        <end position="24"/>
    </location>
</feature>
<protein>
    <submittedName>
        <fullName evidence="3">Uncharacterized protein</fullName>
    </submittedName>
</protein>